<dbReference type="EMBL" id="JAVDTF010000003">
    <property type="protein sequence ID" value="MDR6785278.1"/>
    <property type="molecule type" value="Genomic_DNA"/>
</dbReference>
<gene>
    <name evidence="1" type="ORF">J2X78_003852</name>
</gene>
<evidence type="ECO:0000313" key="1">
    <source>
        <dbReference type="EMBL" id="MDR6785278.1"/>
    </source>
</evidence>
<comment type="caution">
    <text evidence="1">The sequence shown here is derived from an EMBL/GenBank/DDBJ whole genome shotgun (WGS) entry which is preliminary data.</text>
</comment>
<reference evidence="1" key="1">
    <citation type="submission" date="2023-07" db="EMBL/GenBank/DDBJ databases">
        <title>Sorghum-associated microbial communities from plants grown in Nebraska, USA.</title>
        <authorList>
            <person name="Schachtman D."/>
        </authorList>
    </citation>
    <scope>NUCLEOTIDE SEQUENCE</scope>
    <source>
        <strain evidence="1">2697</strain>
    </source>
</reference>
<evidence type="ECO:0000313" key="2">
    <source>
        <dbReference type="Proteomes" id="UP001246858"/>
    </source>
</evidence>
<name>A0ACC6L0X0_9SPHI</name>
<dbReference type="Proteomes" id="UP001246858">
    <property type="component" value="Unassembled WGS sequence"/>
</dbReference>
<organism evidence="1 2">
    <name type="scientific">Pedobacter africanus</name>
    <dbReference type="NCBI Taxonomy" id="151894"/>
    <lineage>
        <taxon>Bacteria</taxon>
        <taxon>Pseudomonadati</taxon>
        <taxon>Bacteroidota</taxon>
        <taxon>Sphingobacteriia</taxon>
        <taxon>Sphingobacteriales</taxon>
        <taxon>Sphingobacteriaceae</taxon>
        <taxon>Pedobacter</taxon>
    </lineage>
</organism>
<keyword evidence="2" id="KW-1185">Reference proteome</keyword>
<sequence length="1097" mass="121111">MYQIIEVIGMPKRLYQKICLIMRLTTVIMIACLMQVSAAGLAQKITLNERNTPLNNVLRTIGKQSGFAVYFDGKNSLKSQKVTVVVTNASIEEALHQAFKGLGYTYKIDGKTIAIKPKEQPGFLERIIDRLKAIDVTGKVVDEKGEPIAGATIRVKGTTISTVSDGNGYFLLKNISEDAVLEISYLGYQVKEVKALKDIGSIRMELAIGKLEEVIVNAGYYRVKERELTGNISRISSKDIESQPVLNVLATMQGRMAGVEIIQDNGTPGGAFKIKIRGQNSLRAAANEPLYIVDGVPFASETIGTQNTSGTFTTMTSPLNAINPSDIESIEILKDADATAIYGSRGANGVVLISTKKGKAGKTKISINSATSKGRVTTMLDLMDTKQYLAMREQAYANDGITNYPADAYDINGKWDRNRYTDWQKELIGGTAEITTIQASITGGNAQTQYLLSGNTAKETTVYPGDFKYKRGAVHFNLNHISEDRKFKLILSSQYSFQVNLQPVTDLTRLSRTLAPNAPALYDQNGNLNWENSTWQNPLAAQVAKFNAKINNLNANGVLSYSILPNLELTSNFGYTDVRNYETNAQPHTMYNPALGLNSSSSSLYSSLVFRSSWIIEPQIKWTLTAGKGKLEALVGGTFQSQTNNRLGQSGFGFSTNSLIYDLSSASLKVIDISDETKYNYEAIFARLNYNWDGKYIANITARRDGSSRFGPGKQFANFGAIGAAWIFSKENLFKDQSILSFGKLRTSYGITGSDQIGDYQFLDTYLSSGNTYQGTVGLQPTRLFNSNFAWETNRKFETALEMGFFDDGIFINAAYYLNRSSNQLVGIPLPGTTGFASLTANLGATVQNKGFEFSVETKNILSKQFSWTSDFNISTNRNKLISYPGLATSNNSNTYVVGESINILKRYQYTGINPQTGVYTFKDMNGDGQITSLMDRTLIFDLNPSFFGGLQNQFTYRNIQLNFLFQFVKQKATAYAPGLPGRLINQLSSLTNVWQKPNDEADYQKMTSNNSALNIGYSLFNLSDGTIVDASFIRLKNVALSYEIKPKLLKGIACRIYFQGQNLLTFTSFEGGDPEYKLSGYLPPLRVYTAGLQLTF</sequence>
<protein>
    <submittedName>
        <fullName evidence="1">TonB-linked SusC/RagA family outer membrane protein</fullName>
    </submittedName>
</protein>
<accession>A0ACC6L0X0</accession>
<proteinExistence type="predicted"/>